<keyword evidence="4" id="KW-1185">Reference proteome</keyword>
<dbReference type="Ensembl" id="ENSOTST00005045856.2">
    <property type="protein sequence ID" value="ENSOTSP00005042157.1"/>
    <property type="gene ID" value="ENSOTSG00005020273.2"/>
</dbReference>
<dbReference type="PANTHER" id="PTHR21178">
    <property type="entry name" value="CILIA- AND FLAGELLA-ASSOCIATED PROTEIN 61"/>
    <property type="match status" value="1"/>
</dbReference>
<dbReference type="Gene3D" id="3.50.50.60">
    <property type="entry name" value="FAD/NAD(P)-binding domain"/>
    <property type="match status" value="1"/>
</dbReference>
<dbReference type="SUPFAM" id="SSF51905">
    <property type="entry name" value="FAD/NAD(P)-binding domain"/>
    <property type="match status" value="1"/>
</dbReference>
<accession>A0A8C8G1L3</accession>
<evidence type="ECO:0000313" key="3">
    <source>
        <dbReference type="Ensembl" id="ENSOTSP00005042157.1"/>
    </source>
</evidence>
<dbReference type="AlphaFoldDB" id="A0A8C8G1L3"/>
<dbReference type="GeneTree" id="ENSGT00390000004987"/>
<dbReference type="Proteomes" id="UP000694402">
    <property type="component" value="Unassembled WGS sequence"/>
</dbReference>
<sequence>LFLSLLLLLLSVHCWHPLFKTGHLTFDLFIGLYYSFRYRVEDHDNLTHIFTEQTKVLTGSYGPYFLAELIEAQDEENHSAVCKNEGTAVGFISVSGDINLKLLKECFELGPFNRLYQPSPEDLIETAPEPKVKGPPGNTNTTSPQGWNMIPGGSMCPTYCKAITQYCNTPVDTQACAAELQDSEVALQPRVSETPNVFCIQLCDKHEANLLASSRTCIISVPKLPPEFSLLHSFLKVVPHHTSSLPQELYIFHCSGLLISGSLLEDLDMFFKVTRDMDGTPLQVFVAKEAIFLLFFISSLDRLQCHHCYEEYGQRCHFALNPIFQHYAKHFPKEALQLAHKSCLYYPVYPSYHRNSLGTLKLTLSDSSMCSFQSVCVRSVPDSVRPRRQIVYPLDRLGINTPSKQITKDQVGTAAAGEHVLTFTIIVVVGSSDTGFTFFEVLRNCIQVFNNMTLIPTQGFPGYYTNEKMRFLHGYCDRDNTHLSLRSWINVVTGKMVGIDRAVKHVLVSGGRKVPYDHLIFYTGQQYQVPCPAGVDISQLPPNSQLLAPPNTIDVYTCVRILLSLGVEGFRIHLLTDEVTTRWRSGVHVHHNCFLAKMNDGQRPESITFVKTVHILDFLWVFMNLSSNGVDYDAFQSNNNACLVYDGRLVIDTTFHTSDSTIRAVGPLTKFPRHYHSDQWSHSRFNSREVDQELAAILLPFFDLTLELAINPPADLDRLITNYTQQHGNLSDPSYFPQGRIETGLVHDLYSYFKEKWCLAIYHDHFADFEQEMESSAGLNVGCLSGGWVGV</sequence>
<evidence type="ECO:0000313" key="4">
    <source>
        <dbReference type="Proteomes" id="UP000694402"/>
    </source>
</evidence>
<evidence type="ECO:0000256" key="1">
    <source>
        <dbReference type="SAM" id="MobiDB-lite"/>
    </source>
</evidence>
<protein>
    <recommendedName>
        <fullName evidence="2">Cilia- and flagella-associated protein 61 N-terminal domain-containing protein</fullName>
    </recommendedName>
</protein>
<reference evidence="3" key="2">
    <citation type="submission" date="2025-09" db="UniProtKB">
        <authorList>
            <consortium name="Ensembl"/>
        </authorList>
    </citation>
    <scope>IDENTIFICATION</scope>
</reference>
<dbReference type="InterPro" id="IPR038884">
    <property type="entry name" value="CFAP61"/>
</dbReference>
<dbReference type="Pfam" id="PF16092">
    <property type="entry name" value="CFAP61_N"/>
    <property type="match status" value="1"/>
</dbReference>
<feature type="region of interest" description="Disordered" evidence="1">
    <location>
        <begin position="127"/>
        <end position="146"/>
    </location>
</feature>
<name>A0A8C8G1L3_ONCTS</name>
<organism evidence="3 4">
    <name type="scientific">Oncorhynchus tshawytscha</name>
    <name type="common">Chinook salmon</name>
    <name type="synonym">Salmo tshawytscha</name>
    <dbReference type="NCBI Taxonomy" id="74940"/>
    <lineage>
        <taxon>Eukaryota</taxon>
        <taxon>Metazoa</taxon>
        <taxon>Chordata</taxon>
        <taxon>Craniata</taxon>
        <taxon>Vertebrata</taxon>
        <taxon>Euteleostomi</taxon>
        <taxon>Actinopterygii</taxon>
        <taxon>Neopterygii</taxon>
        <taxon>Teleostei</taxon>
        <taxon>Protacanthopterygii</taxon>
        <taxon>Salmoniformes</taxon>
        <taxon>Salmonidae</taxon>
        <taxon>Salmoninae</taxon>
        <taxon>Oncorhynchus</taxon>
    </lineage>
</organism>
<dbReference type="PANTHER" id="PTHR21178:SF8">
    <property type="entry name" value="CILIA- AND FLAGELLA-ASSOCIATED PROTEIN 61"/>
    <property type="match status" value="1"/>
</dbReference>
<feature type="compositionally biased region" description="Polar residues" evidence="1">
    <location>
        <begin position="137"/>
        <end position="146"/>
    </location>
</feature>
<evidence type="ECO:0000259" key="2">
    <source>
        <dbReference type="Pfam" id="PF16092"/>
    </source>
</evidence>
<reference evidence="3" key="1">
    <citation type="submission" date="2025-08" db="UniProtKB">
        <authorList>
            <consortium name="Ensembl"/>
        </authorList>
    </citation>
    <scope>IDENTIFICATION</scope>
</reference>
<proteinExistence type="predicted"/>
<dbReference type="InterPro" id="IPR032151">
    <property type="entry name" value="CFAP61_N"/>
</dbReference>
<gene>
    <name evidence="3" type="primary">CFAP61</name>
</gene>
<feature type="domain" description="Cilia- and flagella-associated protein 61 N-terminal" evidence="2">
    <location>
        <begin position="39"/>
        <end position="117"/>
    </location>
</feature>
<dbReference type="InterPro" id="IPR036188">
    <property type="entry name" value="FAD/NAD-bd_sf"/>
</dbReference>